<evidence type="ECO:0000256" key="5">
    <source>
        <dbReference type="SAM" id="SignalP"/>
    </source>
</evidence>
<reference evidence="7 8" key="1">
    <citation type="journal article" date="2012" name="J. Bacteriol.">
        <title>Draft Genome Sequence of Novosphingobium nitrogenifigens Y88T.</title>
        <authorList>
            <person name="Strabala T.J."/>
            <person name="Macdonald L."/>
            <person name="Liu V."/>
            <person name="Smit A.M."/>
        </authorList>
    </citation>
    <scope>NUCLEOTIDE SEQUENCE [LARGE SCALE GENOMIC DNA]</scope>
    <source>
        <strain evidence="7 8">DSM 19370</strain>
    </source>
</reference>
<dbReference type="PROSITE" id="PS51007">
    <property type="entry name" value="CYTC"/>
    <property type="match status" value="1"/>
</dbReference>
<dbReference type="GO" id="GO:0020037">
    <property type="term" value="F:heme binding"/>
    <property type="evidence" value="ECO:0007669"/>
    <property type="project" value="InterPro"/>
</dbReference>
<dbReference type="AlphaFoldDB" id="F1Z3L6"/>
<evidence type="ECO:0000256" key="3">
    <source>
        <dbReference type="ARBA" id="ARBA00023004"/>
    </source>
</evidence>
<sequence length="587" mass="60892">MSRTTTAAIVLAALGGFALVAGVKAPSPAGAATPAPAPAPLVPDTCNPPETGITLPPGFCATVFADNLGHTRHMAIAADGTVYVNSWSGRYYRNFPPVTGAFLVALKDSDGDGHADQILRFGPTTGQGNAGGDGIALWRGGLYVETNDSIVRYPVAPGRLEPTGPAEVVVKGMPLDGNHPMHPFAIDAQGNLFVNMGSPSNTCQEQDRQPLSKGIDPCLQLATHAGIWKYRADAREQPFSAAERWATGIRNTGGITFDAAGRIYAVQHGRDQLSQNWPALYTTEQGVELPAEELIAPAAGDDFGWPACYYDAPKGKLVLAPEYGGNGGKAVGRCAGKKGPVAAFPAHWAPNDVLAWHPSATSAGFPGAYDNGVFIAFHGSWNRAPAPQAGYQVVFQPLRNGAKAGPWIRFADGFAGATREPGRAAHRPAGLAQGPDGALYIADDVRGTIWRVTYRGSPDAPLAPAPEATPTPVVAAPVARAAPLPDGANAADVDTGRRIFLGELKGGTCSGCHGSDGRGSSAGPALVGPTWLWADGTPASFAKVIRNGVPQPKNAGGPMPARGGADLTDEDIRKVAAYVWTLGHPAR</sequence>
<evidence type="ECO:0000256" key="1">
    <source>
        <dbReference type="ARBA" id="ARBA00022617"/>
    </source>
</evidence>
<dbReference type="Proteomes" id="UP000004728">
    <property type="component" value="Unassembled WGS sequence"/>
</dbReference>
<dbReference type="RefSeq" id="WP_008068125.1">
    <property type="nucleotide sequence ID" value="NZ_AQWK01000012.1"/>
</dbReference>
<evidence type="ECO:0000256" key="2">
    <source>
        <dbReference type="ARBA" id="ARBA00022723"/>
    </source>
</evidence>
<organism evidence="7 8">
    <name type="scientific">Novosphingobium nitrogenifigens DSM 19370</name>
    <dbReference type="NCBI Taxonomy" id="983920"/>
    <lineage>
        <taxon>Bacteria</taxon>
        <taxon>Pseudomonadati</taxon>
        <taxon>Pseudomonadota</taxon>
        <taxon>Alphaproteobacteria</taxon>
        <taxon>Sphingomonadales</taxon>
        <taxon>Sphingomonadaceae</taxon>
        <taxon>Novosphingobium</taxon>
    </lineage>
</organism>
<feature type="signal peptide" evidence="5">
    <location>
        <begin position="1"/>
        <end position="31"/>
    </location>
</feature>
<dbReference type="InterPro" id="IPR011041">
    <property type="entry name" value="Quinoprot_gluc/sorb_DH_b-prop"/>
</dbReference>
<dbReference type="STRING" id="983920.Y88_1718"/>
<dbReference type="EMBL" id="AEWJ01000008">
    <property type="protein sequence ID" value="EGD60830.1"/>
    <property type="molecule type" value="Genomic_DNA"/>
</dbReference>
<dbReference type="InterPro" id="IPR036909">
    <property type="entry name" value="Cyt_c-like_dom_sf"/>
</dbReference>
<evidence type="ECO:0000256" key="4">
    <source>
        <dbReference type="PROSITE-ProRule" id="PRU00433"/>
    </source>
</evidence>
<feature type="domain" description="Cytochrome c" evidence="6">
    <location>
        <begin position="491"/>
        <end position="583"/>
    </location>
</feature>
<evidence type="ECO:0000259" key="6">
    <source>
        <dbReference type="PROSITE" id="PS51007"/>
    </source>
</evidence>
<feature type="chain" id="PRO_5003272588" evidence="5">
    <location>
        <begin position="32"/>
        <end position="587"/>
    </location>
</feature>
<accession>F1Z3L6</accession>
<evidence type="ECO:0000313" key="7">
    <source>
        <dbReference type="EMBL" id="EGD60830.1"/>
    </source>
</evidence>
<dbReference type="GO" id="GO:0046872">
    <property type="term" value="F:metal ion binding"/>
    <property type="evidence" value="ECO:0007669"/>
    <property type="project" value="UniProtKB-KW"/>
</dbReference>
<dbReference type="InterPro" id="IPR009056">
    <property type="entry name" value="Cyt_c-like_dom"/>
</dbReference>
<keyword evidence="1 4" id="KW-0349">Heme</keyword>
<evidence type="ECO:0000313" key="8">
    <source>
        <dbReference type="Proteomes" id="UP000004728"/>
    </source>
</evidence>
<dbReference type="OrthoDB" id="9770043at2"/>
<gene>
    <name evidence="7" type="ORF">Y88_1718</name>
</gene>
<dbReference type="InterPro" id="IPR011042">
    <property type="entry name" value="6-blade_b-propeller_TolB-like"/>
</dbReference>
<dbReference type="eggNOG" id="COG2010">
    <property type="taxonomic scope" value="Bacteria"/>
</dbReference>
<dbReference type="Pfam" id="PF13442">
    <property type="entry name" value="Cytochrome_CBB3"/>
    <property type="match status" value="1"/>
</dbReference>
<dbReference type="SUPFAM" id="SSF50952">
    <property type="entry name" value="Soluble quinoprotein glucose dehydrogenase"/>
    <property type="match status" value="1"/>
</dbReference>
<keyword evidence="8" id="KW-1185">Reference proteome</keyword>
<dbReference type="SUPFAM" id="SSF46626">
    <property type="entry name" value="Cytochrome c"/>
    <property type="match status" value="1"/>
</dbReference>
<dbReference type="HOGENOM" id="CLU_024435_3_1_5"/>
<proteinExistence type="predicted"/>
<dbReference type="Gene3D" id="2.120.10.30">
    <property type="entry name" value="TolB, C-terminal domain"/>
    <property type="match status" value="1"/>
</dbReference>
<keyword evidence="2 4" id="KW-0479">Metal-binding</keyword>
<dbReference type="InterPro" id="IPR054539">
    <property type="entry name" value="Beta-prop_PDH"/>
</dbReference>
<dbReference type="PANTHER" id="PTHR33546">
    <property type="entry name" value="LARGE, MULTIFUNCTIONAL SECRETED PROTEIN-RELATED"/>
    <property type="match status" value="1"/>
</dbReference>
<comment type="caution">
    <text evidence="7">The sequence shown here is derived from an EMBL/GenBank/DDBJ whole genome shotgun (WGS) entry which is preliminary data.</text>
</comment>
<keyword evidence="3 4" id="KW-0408">Iron</keyword>
<dbReference type="Pfam" id="PF22807">
    <property type="entry name" value="TrAA12"/>
    <property type="match status" value="1"/>
</dbReference>
<protein>
    <submittedName>
        <fullName evidence="7">Glucose/sorbosone dehydrogenase-like protein</fullName>
    </submittedName>
</protein>
<name>F1Z3L6_9SPHN</name>
<keyword evidence="5" id="KW-0732">Signal</keyword>
<dbReference type="PANTHER" id="PTHR33546:SF1">
    <property type="entry name" value="LARGE, MULTIFUNCTIONAL SECRETED PROTEIN"/>
    <property type="match status" value="1"/>
</dbReference>
<dbReference type="eggNOG" id="COG2133">
    <property type="taxonomic scope" value="Bacteria"/>
</dbReference>
<dbReference type="Gene3D" id="1.10.760.10">
    <property type="entry name" value="Cytochrome c-like domain"/>
    <property type="match status" value="1"/>
</dbReference>
<dbReference type="InParanoid" id="F1Z3L6"/>
<dbReference type="GO" id="GO:0009055">
    <property type="term" value="F:electron transfer activity"/>
    <property type="evidence" value="ECO:0007669"/>
    <property type="project" value="InterPro"/>
</dbReference>